<evidence type="ECO:0000256" key="1">
    <source>
        <dbReference type="SAM" id="MobiDB-lite"/>
    </source>
</evidence>
<feature type="compositionally biased region" description="Basic residues" evidence="1">
    <location>
        <begin position="81"/>
        <end position="93"/>
    </location>
</feature>
<evidence type="ECO:0000313" key="2">
    <source>
        <dbReference type="EMBL" id="TDH06459.1"/>
    </source>
</evidence>
<accession>A0A484CRN1</accession>
<feature type="region of interest" description="Disordered" evidence="1">
    <location>
        <begin position="1"/>
        <end position="93"/>
    </location>
</feature>
<dbReference type="EMBL" id="SCKG01000011">
    <property type="protein sequence ID" value="TDH06459.1"/>
    <property type="molecule type" value="Genomic_DNA"/>
</dbReference>
<dbReference type="Proteomes" id="UP000295070">
    <property type="component" value="Chromosome 11"/>
</dbReference>
<evidence type="ECO:0000313" key="3">
    <source>
        <dbReference type="Proteomes" id="UP000295070"/>
    </source>
</evidence>
<protein>
    <submittedName>
        <fullName evidence="2">Uncharacterized protein</fullName>
    </submittedName>
</protein>
<dbReference type="AlphaFoldDB" id="A0A484CRN1"/>
<comment type="caution">
    <text evidence="2">The sequence shown here is derived from an EMBL/GenBank/DDBJ whole genome shotgun (WGS) entry which is preliminary data.</text>
</comment>
<proteinExistence type="predicted"/>
<organism evidence="2 3">
    <name type="scientific">Perca flavescens</name>
    <name type="common">American yellow perch</name>
    <name type="synonym">Morone flavescens</name>
    <dbReference type="NCBI Taxonomy" id="8167"/>
    <lineage>
        <taxon>Eukaryota</taxon>
        <taxon>Metazoa</taxon>
        <taxon>Chordata</taxon>
        <taxon>Craniata</taxon>
        <taxon>Vertebrata</taxon>
        <taxon>Euteleostomi</taxon>
        <taxon>Actinopterygii</taxon>
        <taxon>Neopterygii</taxon>
        <taxon>Teleostei</taxon>
        <taxon>Neoteleostei</taxon>
        <taxon>Acanthomorphata</taxon>
        <taxon>Eupercaria</taxon>
        <taxon>Perciformes</taxon>
        <taxon>Percoidei</taxon>
        <taxon>Percidae</taxon>
        <taxon>Percinae</taxon>
        <taxon>Perca</taxon>
    </lineage>
</organism>
<name>A0A484CRN1_PERFV</name>
<reference evidence="2 3" key="1">
    <citation type="submission" date="2019-01" db="EMBL/GenBank/DDBJ databases">
        <title>A chromosome-scale genome assembly of the yellow perch, Perca flavescens.</title>
        <authorList>
            <person name="Feron R."/>
            <person name="Morvezen R."/>
            <person name="Bestin A."/>
            <person name="Haffray P."/>
            <person name="Klopp C."/>
            <person name="Zahm M."/>
            <person name="Cabau C."/>
            <person name="Roques C."/>
            <person name="Donnadieu C."/>
            <person name="Bouchez O."/>
            <person name="Christie M."/>
            <person name="Larson W."/>
            <person name="Guiguen Y."/>
        </authorList>
    </citation>
    <scope>NUCLEOTIDE SEQUENCE [LARGE SCALE GENOMIC DNA]</scope>
    <source>
        <strain evidence="2">YP-PL-M2</strain>
        <tissue evidence="2">Blood</tissue>
    </source>
</reference>
<gene>
    <name evidence="2" type="ORF">EPR50_G00113470</name>
</gene>
<keyword evidence="3" id="KW-1185">Reference proteome</keyword>
<feature type="compositionally biased region" description="Low complexity" evidence="1">
    <location>
        <begin position="43"/>
        <end position="53"/>
    </location>
</feature>
<feature type="compositionally biased region" description="Basic residues" evidence="1">
    <location>
        <begin position="32"/>
        <end position="42"/>
    </location>
</feature>
<sequence>MRVLSEHQRTRSTPPPALQYGWKKATAGPPSRARRALRRPWSHTRTPSTSSSKPRVRARLRYTQGPEQPGDRGTQRGVIAGKHRTLPKHHIRN</sequence>